<proteinExistence type="predicted"/>
<dbReference type="PATRIC" id="fig|997355.3.peg.48"/>
<dbReference type="Proteomes" id="UP000005332">
    <property type="component" value="Unassembled WGS sequence"/>
</dbReference>
<dbReference type="AlphaFoldDB" id="G4CU41"/>
<reference evidence="2 3" key="1">
    <citation type="submission" date="2011-06" db="EMBL/GenBank/DDBJ databases">
        <authorList>
            <person name="Muzny D."/>
            <person name="Qin X."/>
            <person name="Deng J."/>
            <person name="Jiang H."/>
            <person name="Liu Y."/>
            <person name="Qu J."/>
            <person name="Song X.-Z."/>
            <person name="Zhang L."/>
            <person name="Thornton R."/>
            <person name="Coyle M."/>
            <person name="Francisco L."/>
            <person name="Jackson L."/>
            <person name="Javaid M."/>
            <person name="Korchina V."/>
            <person name="Kovar C."/>
            <person name="Mata R."/>
            <person name="Mathew T."/>
            <person name="Ngo R."/>
            <person name="Nguyen L."/>
            <person name="Nguyen N."/>
            <person name="Okwuonu G."/>
            <person name="Ongeri F."/>
            <person name="Pham C."/>
            <person name="Simmons D."/>
            <person name="Wilczek-Boney K."/>
            <person name="Hale W."/>
            <person name="Jakkamsetti A."/>
            <person name="Pham P."/>
            <person name="Ruth R."/>
            <person name="San Lucas F."/>
            <person name="Warren J."/>
            <person name="Zhang J."/>
            <person name="Zhao Z."/>
            <person name="Zhou C."/>
            <person name="Zhu D."/>
            <person name="Lee S."/>
            <person name="Bess C."/>
            <person name="Blankenburg K."/>
            <person name="Forbes L."/>
            <person name="Fu Q."/>
            <person name="Gubbala S."/>
            <person name="Hirani K."/>
            <person name="Jayaseelan J.C."/>
            <person name="Lara F."/>
            <person name="Munidasa M."/>
            <person name="Palculict T."/>
            <person name="Patil S."/>
            <person name="Pu L.-L."/>
            <person name="Saada N."/>
            <person name="Tang L."/>
            <person name="Weissenberger G."/>
            <person name="Zhu Y."/>
            <person name="Hemphill L."/>
            <person name="Shang Y."/>
            <person name="Youmans B."/>
            <person name="Ayvaz T."/>
            <person name="Ross M."/>
            <person name="Santibanez J."/>
            <person name="Aqrawi P."/>
            <person name="Gross S."/>
            <person name="Joshi V."/>
            <person name="Fowler G."/>
            <person name="Nazareth L."/>
            <person name="Reid J."/>
            <person name="Worley K."/>
            <person name="Petrosino J."/>
            <person name="Highlander S."/>
            <person name="Gibbs R."/>
        </authorList>
    </citation>
    <scope>NUCLEOTIDE SEQUENCE [LARGE SCALE GENOMIC DNA]</scope>
    <source>
        <strain evidence="2 3">ATCC 25577</strain>
    </source>
</reference>
<dbReference type="InterPro" id="IPR002575">
    <property type="entry name" value="Aminoglycoside_PTrfase"/>
</dbReference>
<sequence length="290" mass="32262">MSIRSCDRSELEPVLNALELSDRQLLGKYIDLGFEKEYNVYLAAGNPRLVVKLDDGQGVVYERWLDGQPDLPVPQLLGTAVVDGHTWHAFEERGGEDLQCLRRETATAAGKSLARLHARFWSESPATNVNGTRAEKFALVAKHFPELSVALTELADRAASAPSTLCENDLLPMNVLWDGHDATIIDFGHADISPYFGDPARFVAFGKPEGGYYVQPTDAREKFLTQYFEIIRSMAGTTLDRARFDRDIALGEIAELSLVFAAYIRRTTKFADVASQPEFERILQLAHTLG</sequence>
<dbReference type="HOGENOM" id="CLU_1045310_0_0_11"/>
<name>G4CU41_9ACTN</name>
<dbReference type="Pfam" id="PF01636">
    <property type="entry name" value="APH"/>
    <property type="match status" value="1"/>
</dbReference>
<gene>
    <name evidence="2" type="ORF">HMPREF9153_0047</name>
</gene>
<dbReference type="SUPFAM" id="SSF56112">
    <property type="entry name" value="Protein kinase-like (PK-like)"/>
    <property type="match status" value="1"/>
</dbReference>
<dbReference type="Gene3D" id="3.90.1200.10">
    <property type="match status" value="1"/>
</dbReference>
<evidence type="ECO:0000313" key="3">
    <source>
        <dbReference type="Proteomes" id="UP000005332"/>
    </source>
</evidence>
<protein>
    <submittedName>
        <fullName evidence="2">Aminoglycoside phosphotransferase</fullName>
        <ecNumber evidence="2">2.7.1.95</ecNumber>
    </submittedName>
</protein>
<accession>G4CU41</accession>
<feature type="domain" description="Aminoglycoside phosphotransferase" evidence="1">
    <location>
        <begin position="63"/>
        <end position="211"/>
    </location>
</feature>
<evidence type="ECO:0000259" key="1">
    <source>
        <dbReference type="Pfam" id="PF01636"/>
    </source>
</evidence>
<dbReference type="InterPro" id="IPR011009">
    <property type="entry name" value="Kinase-like_dom_sf"/>
</dbReference>
<organism evidence="2 3">
    <name type="scientific">Cutibacterium avidum ATCC 25577</name>
    <dbReference type="NCBI Taxonomy" id="997355"/>
    <lineage>
        <taxon>Bacteria</taxon>
        <taxon>Bacillati</taxon>
        <taxon>Actinomycetota</taxon>
        <taxon>Actinomycetes</taxon>
        <taxon>Propionibacteriales</taxon>
        <taxon>Propionibacteriaceae</taxon>
        <taxon>Cutibacterium</taxon>
    </lineage>
</organism>
<dbReference type="EMBL" id="AGBA01000001">
    <property type="protein sequence ID" value="EGY79282.1"/>
    <property type="molecule type" value="Genomic_DNA"/>
</dbReference>
<evidence type="ECO:0000313" key="2">
    <source>
        <dbReference type="EMBL" id="EGY79282.1"/>
    </source>
</evidence>
<dbReference type="EC" id="2.7.1.95" evidence="2"/>
<comment type="caution">
    <text evidence="2">The sequence shown here is derived from an EMBL/GenBank/DDBJ whole genome shotgun (WGS) entry which is preliminary data.</text>
</comment>
<keyword evidence="3" id="KW-1185">Reference proteome</keyword>
<dbReference type="GO" id="GO:0008910">
    <property type="term" value="F:kanamycin kinase activity"/>
    <property type="evidence" value="ECO:0007669"/>
    <property type="project" value="UniProtKB-EC"/>
</dbReference>
<keyword evidence="2" id="KW-0808">Transferase</keyword>